<accession>A0A8J5PGN6</accession>
<reference evidence="1" key="1">
    <citation type="submission" date="2021-04" db="EMBL/GenBank/DDBJ databases">
        <title>First draft genome resource for Brassicaceae pathogens Fusarium oxysporum f. sp. raphani and Fusarium oxysporum f. sp. rapae.</title>
        <authorList>
            <person name="Asai S."/>
        </authorList>
    </citation>
    <scope>NUCLEOTIDE SEQUENCE</scope>
    <source>
        <strain evidence="1">Tf1262</strain>
    </source>
</reference>
<sequence length="414" mass="48612">MNDTNDNISLVGAVKETGFAIQHIRCSPDPTNPDGPCLRCTEALLRISNLPCLRYKIIDTNLYRTAFSHYRFFSEHVMVGPKYGDFHIQRNWTQSGIVILELAQDSDIVLRLAVQEFVPNTEELESDDTRGNKMYSIPWAIANPEEATQEIRHYLHHCMGYYLDTILDKSNHLVWDIFYWVVKLLRLPQPNKFLFDVIRLWVACRFLEGRWRCVGLNTLGAESLSHCYGTEQIVQVPPFVNYQMASIFTEKILQPLRIKVLKQLQDLFLANKKGNWFTITLSVFVLLHNYERQCQFHRDFARRRGFLVRFVEMPIINAIQSGAKTILAYFHYACKGQRPFSLDHDWNTDEAKKMAHLDDEQIAFLEHYRIRIQNNVHLQTVSQTHDYEEEYWFVGQMFDSKWSPRQTNEHSLPA</sequence>
<proteinExistence type="predicted"/>
<dbReference type="AlphaFoldDB" id="A0A8J5PGN6"/>
<evidence type="ECO:0000313" key="2">
    <source>
        <dbReference type="Proteomes" id="UP000693942"/>
    </source>
</evidence>
<gene>
    <name evidence="1" type="ORF">Forpi1262_v015413</name>
</gene>
<comment type="caution">
    <text evidence="1">The sequence shown here is derived from an EMBL/GenBank/DDBJ whole genome shotgun (WGS) entry which is preliminary data.</text>
</comment>
<dbReference type="PANTHER" id="PTHR35392">
    <property type="entry name" value="ZN(II)2CYS6 TRANSCRIPTION FACTOR (EUROFUNG)-RELATED-RELATED"/>
    <property type="match status" value="1"/>
</dbReference>
<dbReference type="InterPro" id="IPR052973">
    <property type="entry name" value="Fungal_sec-metab_reg_TF"/>
</dbReference>
<organism evidence="1 2">
    <name type="scientific">Fusarium oxysporum f. sp. raphani</name>
    <dbReference type="NCBI Taxonomy" id="96318"/>
    <lineage>
        <taxon>Eukaryota</taxon>
        <taxon>Fungi</taxon>
        <taxon>Dikarya</taxon>
        <taxon>Ascomycota</taxon>
        <taxon>Pezizomycotina</taxon>
        <taxon>Sordariomycetes</taxon>
        <taxon>Hypocreomycetidae</taxon>
        <taxon>Hypocreales</taxon>
        <taxon>Nectriaceae</taxon>
        <taxon>Fusarium</taxon>
        <taxon>Fusarium oxysporum species complex</taxon>
    </lineage>
</organism>
<dbReference type="PANTHER" id="PTHR35392:SF3">
    <property type="entry name" value="ZN(2)-C6 FUNGAL-TYPE DOMAIN-CONTAINING PROTEIN"/>
    <property type="match status" value="1"/>
</dbReference>
<evidence type="ECO:0000313" key="1">
    <source>
        <dbReference type="EMBL" id="KAG7423464.1"/>
    </source>
</evidence>
<dbReference type="EMBL" id="JAELUR010000015">
    <property type="protein sequence ID" value="KAG7423464.1"/>
    <property type="molecule type" value="Genomic_DNA"/>
</dbReference>
<name>A0A8J5PGN6_FUSOX</name>
<dbReference type="Proteomes" id="UP000693942">
    <property type="component" value="Unassembled WGS sequence"/>
</dbReference>
<protein>
    <submittedName>
        <fullName evidence="1">Uncharacterized protein</fullName>
    </submittedName>
</protein>